<dbReference type="EMBL" id="MU853754">
    <property type="protein sequence ID" value="KAK3945708.1"/>
    <property type="molecule type" value="Genomic_DNA"/>
</dbReference>
<dbReference type="AlphaFoldDB" id="A0AAN6SA68"/>
<feature type="transmembrane region" description="Helical" evidence="1">
    <location>
        <begin position="23"/>
        <end position="44"/>
    </location>
</feature>
<dbReference type="Proteomes" id="UP001303473">
    <property type="component" value="Unassembled WGS sequence"/>
</dbReference>
<name>A0AAN6SA68_9PEZI</name>
<comment type="caution">
    <text evidence="2">The sequence shown here is derived from an EMBL/GenBank/DDBJ whole genome shotgun (WGS) entry which is preliminary data.</text>
</comment>
<keyword evidence="1" id="KW-0472">Membrane</keyword>
<keyword evidence="3" id="KW-1185">Reference proteome</keyword>
<keyword evidence="1" id="KW-0812">Transmembrane</keyword>
<evidence type="ECO:0000313" key="3">
    <source>
        <dbReference type="Proteomes" id="UP001303473"/>
    </source>
</evidence>
<accession>A0AAN6SA68</accession>
<evidence type="ECO:0000313" key="2">
    <source>
        <dbReference type="EMBL" id="KAK3945708.1"/>
    </source>
</evidence>
<organism evidence="2 3">
    <name type="scientific">Diplogelasinospora grovesii</name>
    <dbReference type="NCBI Taxonomy" id="303347"/>
    <lineage>
        <taxon>Eukaryota</taxon>
        <taxon>Fungi</taxon>
        <taxon>Dikarya</taxon>
        <taxon>Ascomycota</taxon>
        <taxon>Pezizomycotina</taxon>
        <taxon>Sordariomycetes</taxon>
        <taxon>Sordariomycetidae</taxon>
        <taxon>Sordariales</taxon>
        <taxon>Diplogelasinosporaceae</taxon>
        <taxon>Diplogelasinospora</taxon>
    </lineage>
</organism>
<sequence length="84" mass="9025">MVTIAAATTTALGSEHDRLLNGLWMALVGLEILIVVGAAVCGLIMRVKSYRQGRCYYPVTPISSMPGTSSTPRRVRFAGLDREG</sequence>
<evidence type="ECO:0000256" key="1">
    <source>
        <dbReference type="SAM" id="Phobius"/>
    </source>
</evidence>
<keyword evidence="1" id="KW-1133">Transmembrane helix</keyword>
<protein>
    <submittedName>
        <fullName evidence="2">Uncharacterized protein</fullName>
    </submittedName>
</protein>
<gene>
    <name evidence="2" type="ORF">QBC46DRAFT_371426</name>
</gene>
<reference evidence="3" key="1">
    <citation type="journal article" date="2023" name="Mol. Phylogenet. Evol.">
        <title>Genome-scale phylogeny and comparative genomics of the fungal order Sordariales.</title>
        <authorList>
            <person name="Hensen N."/>
            <person name="Bonometti L."/>
            <person name="Westerberg I."/>
            <person name="Brannstrom I.O."/>
            <person name="Guillou S."/>
            <person name="Cros-Aarteil S."/>
            <person name="Calhoun S."/>
            <person name="Haridas S."/>
            <person name="Kuo A."/>
            <person name="Mondo S."/>
            <person name="Pangilinan J."/>
            <person name="Riley R."/>
            <person name="LaButti K."/>
            <person name="Andreopoulos B."/>
            <person name="Lipzen A."/>
            <person name="Chen C."/>
            <person name="Yan M."/>
            <person name="Daum C."/>
            <person name="Ng V."/>
            <person name="Clum A."/>
            <person name="Steindorff A."/>
            <person name="Ohm R.A."/>
            <person name="Martin F."/>
            <person name="Silar P."/>
            <person name="Natvig D.O."/>
            <person name="Lalanne C."/>
            <person name="Gautier V."/>
            <person name="Ament-Velasquez S.L."/>
            <person name="Kruys A."/>
            <person name="Hutchinson M.I."/>
            <person name="Powell A.J."/>
            <person name="Barry K."/>
            <person name="Miller A.N."/>
            <person name="Grigoriev I.V."/>
            <person name="Debuchy R."/>
            <person name="Gladieux P."/>
            <person name="Hiltunen Thoren M."/>
            <person name="Johannesson H."/>
        </authorList>
    </citation>
    <scope>NUCLEOTIDE SEQUENCE [LARGE SCALE GENOMIC DNA]</scope>
    <source>
        <strain evidence="3">CBS 340.73</strain>
    </source>
</reference>
<proteinExistence type="predicted"/>